<protein>
    <submittedName>
        <fullName evidence="1">Uncharacterized protein</fullName>
    </submittedName>
</protein>
<accession>A0ABR8H0D6</accession>
<reference evidence="1 2" key="1">
    <citation type="journal article" date="2020" name="ISME J.">
        <title>Comparative genomics reveals insights into cyanobacterial evolution and habitat adaptation.</title>
        <authorList>
            <person name="Chen M.Y."/>
            <person name="Teng W.K."/>
            <person name="Zhao L."/>
            <person name="Hu C.X."/>
            <person name="Zhou Y.K."/>
            <person name="Han B.P."/>
            <person name="Song L.R."/>
            <person name="Shu W.S."/>
        </authorList>
    </citation>
    <scope>NUCLEOTIDE SEQUENCE [LARGE SCALE GENOMIC DNA]</scope>
    <source>
        <strain evidence="1 2">FACHB-248</strain>
    </source>
</reference>
<evidence type="ECO:0000313" key="2">
    <source>
        <dbReference type="Proteomes" id="UP000660380"/>
    </source>
</evidence>
<sequence length="122" mass="13528">MAITVEKALLNNQSILQYFALVEEIDEQAAEIISGGGNIESFKIINGTQQPIYYTVDGVEAVIQPGQEQDCSTNLGGKIRFDRDIRDNKIGPRGYNLEDGKAYAFLADYKTSSTDDINLYQV</sequence>
<keyword evidence="2" id="KW-1185">Reference proteome</keyword>
<dbReference type="Proteomes" id="UP000660380">
    <property type="component" value="Unassembled WGS sequence"/>
</dbReference>
<proteinExistence type="predicted"/>
<evidence type="ECO:0000313" key="1">
    <source>
        <dbReference type="EMBL" id="MBD2609281.1"/>
    </source>
</evidence>
<organism evidence="1 2">
    <name type="scientific">Scytonema hofmannii FACHB-248</name>
    <dbReference type="NCBI Taxonomy" id="1842502"/>
    <lineage>
        <taxon>Bacteria</taxon>
        <taxon>Bacillati</taxon>
        <taxon>Cyanobacteriota</taxon>
        <taxon>Cyanophyceae</taxon>
        <taxon>Nostocales</taxon>
        <taxon>Scytonemataceae</taxon>
        <taxon>Scytonema</taxon>
    </lineage>
</organism>
<name>A0ABR8H0D6_9CYAN</name>
<gene>
    <name evidence="1" type="ORF">H6G81_33450</name>
</gene>
<dbReference type="EMBL" id="JACJTA010000141">
    <property type="protein sequence ID" value="MBD2609281.1"/>
    <property type="molecule type" value="Genomic_DNA"/>
</dbReference>
<dbReference type="RefSeq" id="WP_029637790.1">
    <property type="nucleotide sequence ID" value="NZ_JACJTA010000141.1"/>
</dbReference>
<comment type="caution">
    <text evidence="1">The sequence shown here is derived from an EMBL/GenBank/DDBJ whole genome shotgun (WGS) entry which is preliminary data.</text>
</comment>